<organism evidence="1 2">
    <name type="scientific">Blattamonas nauphoetae</name>
    <dbReference type="NCBI Taxonomy" id="2049346"/>
    <lineage>
        <taxon>Eukaryota</taxon>
        <taxon>Metamonada</taxon>
        <taxon>Preaxostyla</taxon>
        <taxon>Oxymonadida</taxon>
        <taxon>Blattamonas</taxon>
    </lineage>
</organism>
<comment type="caution">
    <text evidence="1">The sequence shown here is derived from an EMBL/GenBank/DDBJ whole genome shotgun (WGS) entry which is preliminary data.</text>
</comment>
<accession>A0ABQ9Y3F6</accession>
<evidence type="ECO:0000313" key="2">
    <source>
        <dbReference type="Proteomes" id="UP001281761"/>
    </source>
</evidence>
<protein>
    <submittedName>
        <fullName evidence="1">Uncharacterized protein</fullName>
    </submittedName>
</protein>
<gene>
    <name evidence="1" type="ORF">BLNAU_6772</name>
</gene>
<keyword evidence="2" id="KW-1185">Reference proteome</keyword>
<proteinExistence type="predicted"/>
<evidence type="ECO:0000313" key="1">
    <source>
        <dbReference type="EMBL" id="KAK2958285.1"/>
    </source>
</evidence>
<dbReference type="EMBL" id="JARBJD010000039">
    <property type="protein sequence ID" value="KAK2958285.1"/>
    <property type="molecule type" value="Genomic_DNA"/>
</dbReference>
<name>A0ABQ9Y3F6_9EUKA</name>
<dbReference type="Proteomes" id="UP001281761">
    <property type="component" value="Unassembled WGS sequence"/>
</dbReference>
<sequence length="334" mass="37653">MNWEFTREDGTMAQWDDADITIESPPITRISEQTDYAFLSHPQHSFESVLNDLGPSEPQTHPSFIIPFTQSNVSVPREFQPLPSFSSPTTFLPDPSIVIHTHTFPFRLPPISSPVRYTEPKQKRAQLTGVSVNGSPLVGTNRNSSYVAVNLKSLRVSISDLIIPIEPLAGRVLRQMEQRVVNGDETVMRVMKDMRFVKESFLAIPMEIIRTERFAWKTWTGTEKTYALLPFELDKGLVGGVVLKTTKVPERIPQSFADRILDITGDDDGSSSVEDEQRIEETRSAIPTQTVTVLIEQETPAFQVWSKMLVDRLREHGTLIESENPEKTPDLSSS</sequence>
<reference evidence="1 2" key="1">
    <citation type="journal article" date="2022" name="bioRxiv">
        <title>Genomics of Preaxostyla Flagellates Illuminates Evolutionary Transitions and the Path Towards Mitochondrial Loss.</title>
        <authorList>
            <person name="Novak L.V.F."/>
            <person name="Treitli S.C."/>
            <person name="Pyrih J."/>
            <person name="Halakuc P."/>
            <person name="Pipaliya S.V."/>
            <person name="Vacek V."/>
            <person name="Brzon O."/>
            <person name="Soukal P."/>
            <person name="Eme L."/>
            <person name="Dacks J.B."/>
            <person name="Karnkowska A."/>
            <person name="Elias M."/>
            <person name="Hampl V."/>
        </authorList>
    </citation>
    <scope>NUCLEOTIDE SEQUENCE [LARGE SCALE GENOMIC DNA]</scope>
    <source>
        <strain evidence="1">NAU3</strain>
        <tissue evidence="1">Gut</tissue>
    </source>
</reference>